<evidence type="ECO:0000313" key="2">
    <source>
        <dbReference type="Proteomes" id="UP000198282"/>
    </source>
</evidence>
<dbReference type="EMBL" id="FZOD01000170">
    <property type="protein sequence ID" value="SNT65159.1"/>
    <property type="molecule type" value="Genomic_DNA"/>
</dbReference>
<organism evidence="1 2">
    <name type="scientific">Streptosporangium subroseum</name>
    <dbReference type="NCBI Taxonomy" id="106412"/>
    <lineage>
        <taxon>Bacteria</taxon>
        <taxon>Bacillati</taxon>
        <taxon>Actinomycetota</taxon>
        <taxon>Actinomycetes</taxon>
        <taxon>Streptosporangiales</taxon>
        <taxon>Streptosporangiaceae</taxon>
        <taxon>Streptosporangium</taxon>
    </lineage>
</organism>
<accession>A0A239PFI2</accession>
<reference evidence="1 2" key="1">
    <citation type="submission" date="2017-06" db="EMBL/GenBank/DDBJ databases">
        <authorList>
            <person name="Kim H.J."/>
            <person name="Triplett B.A."/>
        </authorList>
    </citation>
    <scope>NUCLEOTIDE SEQUENCE [LARGE SCALE GENOMIC DNA]</scope>
    <source>
        <strain evidence="1 2">CGMCC 4.2132</strain>
    </source>
</reference>
<dbReference type="AlphaFoldDB" id="A0A239PFI2"/>
<feature type="non-terminal residue" evidence="1">
    <location>
        <position position="1"/>
    </location>
</feature>
<keyword evidence="2" id="KW-1185">Reference proteome</keyword>
<dbReference type="Proteomes" id="UP000198282">
    <property type="component" value="Unassembled WGS sequence"/>
</dbReference>
<protein>
    <submittedName>
        <fullName evidence="1">Uncharacterized protein</fullName>
    </submittedName>
</protein>
<gene>
    <name evidence="1" type="ORF">SAMN05216276_11701</name>
</gene>
<evidence type="ECO:0000313" key="1">
    <source>
        <dbReference type="EMBL" id="SNT65159.1"/>
    </source>
</evidence>
<proteinExistence type="predicted"/>
<sequence>DTFQNVSTTLTGSATGNLFLVFTGGSGNLFDVDTFTITK</sequence>
<name>A0A239PFI2_9ACTN</name>